<name>A5D3T6_PELTS</name>
<evidence type="ECO:0000256" key="5">
    <source>
        <dbReference type="PIRSR" id="PIRSR004869-50"/>
    </source>
</evidence>
<dbReference type="SFLD" id="SFLDG01099">
    <property type="entry name" value="Uncharacterised_Radical_SAM_Su"/>
    <property type="match status" value="1"/>
</dbReference>
<dbReference type="InterPro" id="IPR040085">
    <property type="entry name" value="MJ0674-like"/>
</dbReference>
<feature type="binding site" evidence="5">
    <location>
        <position position="81"/>
    </location>
    <ligand>
        <name>[4Fe-4S] cluster</name>
        <dbReference type="ChEBI" id="CHEBI:49883"/>
        <note>4Fe-4S-S-AdoMet</note>
    </ligand>
</feature>
<accession>A5D3T6</accession>
<dbReference type="GO" id="GO:0051536">
    <property type="term" value="F:iron-sulfur cluster binding"/>
    <property type="evidence" value="ECO:0007669"/>
    <property type="project" value="UniProtKB-KW"/>
</dbReference>
<proteinExistence type="predicted"/>
<reference evidence="8" key="1">
    <citation type="journal article" date="2008" name="Genome Res.">
        <title>The genome of Pelotomaculum thermopropionicum reveals niche-associated evolution in anaerobic microbiota.</title>
        <authorList>
            <person name="Kosaka T."/>
            <person name="Kato S."/>
            <person name="Shimoyama T."/>
            <person name="Ishii S."/>
            <person name="Abe T."/>
            <person name="Watanabe K."/>
        </authorList>
    </citation>
    <scope>NUCLEOTIDE SEQUENCE [LARGE SCALE GENOMIC DNA]</scope>
    <source>
        <strain evidence="8">DSM 13744 / JCM 10971 / SI</strain>
    </source>
</reference>
<evidence type="ECO:0000256" key="3">
    <source>
        <dbReference type="ARBA" id="ARBA00023004"/>
    </source>
</evidence>
<dbReference type="GO" id="GO:0046872">
    <property type="term" value="F:metal ion binding"/>
    <property type="evidence" value="ECO:0007669"/>
    <property type="project" value="UniProtKB-KW"/>
</dbReference>
<dbReference type="Pfam" id="PF04055">
    <property type="entry name" value="Radical_SAM"/>
    <property type="match status" value="1"/>
</dbReference>
<sequence length="300" mass="32918">MSASYLKLAAGELAKRAEKALDMLARCTVCAQECRVNRLEGRLGVCRAGRKAAVSGYGPHFGEEAPLVGRRGSGTVFFTHCNLSCRFCQNCEISQEGEGREVSAGELAGMMLDLQKRGCHNVNLVSPSHFVPQFLEALTIAAAGGLRIPIVYNTGGYDSLETLDLLDGVIDIYMPDIKFADDDAGKKYAGAAGYFSVARRAVKKMHEQVGDLVLDEEGIAVRGLLVRHLVLPGNLARTEKVMEFLAGEISKDTFVNVMDQYHPAYRAFEHPELSRRITAKEYREALEAARKAGLRRVYVD</sequence>
<evidence type="ECO:0000313" key="8">
    <source>
        <dbReference type="Proteomes" id="UP000006556"/>
    </source>
</evidence>
<dbReference type="InterPro" id="IPR007197">
    <property type="entry name" value="rSAM"/>
</dbReference>
<dbReference type="InterPro" id="IPR058240">
    <property type="entry name" value="rSAM_sf"/>
</dbReference>
<dbReference type="InterPro" id="IPR013785">
    <property type="entry name" value="Aldolase_TIM"/>
</dbReference>
<dbReference type="PANTHER" id="PTHR43075:SF1">
    <property type="entry name" value="FORMATE LYASE ACTIVATING ENZYME, PUTATIVE (AFU_ORTHOLOGUE AFUA_2G15630)-RELATED"/>
    <property type="match status" value="1"/>
</dbReference>
<evidence type="ECO:0000313" key="7">
    <source>
        <dbReference type="EMBL" id="BAF59109.1"/>
    </source>
</evidence>
<dbReference type="GO" id="GO:0003824">
    <property type="term" value="F:catalytic activity"/>
    <property type="evidence" value="ECO:0007669"/>
    <property type="project" value="InterPro"/>
</dbReference>
<evidence type="ECO:0000256" key="1">
    <source>
        <dbReference type="ARBA" id="ARBA00022691"/>
    </source>
</evidence>
<keyword evidence="4 5" id="KW-0411">Iron-sulfur</keyword>
<keyword evidence="1 5" id="KW-0949">S-adenosyl-L-methionine</keyword>
<dbReference type="KEGG" id="pth:PTH_0928"/>
<dbReference type="PIRSF" id="PIRSF004869">
    <property type="entry name" value="PflX_prd"/>
    <property type="match status" value="1"/>
</dbReference>
<dbReference type="Proteomes" id="UP000006556">
    <property type="component" value="Chromosome"/>
</dbReference>
<evidence type="ECO:0000259" key="6">
    <source>
        <dbReference type="Pfam" id="PF04055"/>
    </source>
</evidence>
<dbReference type="PANTHER" id="PTHR43075">
    <property type="entry name" value="FORMATE LYASE ACTIVATING ENZYME, PUTATIVE (AFU_ORTHOLOGUE AFUA_2G15630)-RELATED"/>
    <property type="match status" value="1"/>
</dbReference>
<gene>
    <name evidence="7" type="primary">PflX</name>
    <name evidence="7" type="ordered locus">PTH_0928</name>
</gene>
<dbReference type="EMBL" id="AP009389">
    <property type="protein sequence ID" value="BAF59109.1"/>
    <property type="molecule type" value="Genomic_DNA"/>
</dbReference>
<dbReference type="SFLD" id="SFLDS00029">
    <property type="entry name" value="Radical_SAM"/>
    <property type="match status" value="1"/>
</dbReference>
<comment type="cofactor">
    <cofactor evidence="5">
        <name>[4Fe-4S] cluster</name>
        <dbReference type="ChEBI" id="CHEBI:49883"/>
    </cofactor>
    <text evidence="5">Binds 1 [4Fe-4S] cluster. The cluster is coordinated with 3 cysteines and an exchangeable S-adenosyl-L-methionine.</text>
</comment>
<feature type="binding site" evidence="5">
    <location>
        <position position="88"/>
    </location>
    <ligand>
        <name>[4Fe-4S] cluster</name>
        <dbReference type="ChEBI" id="CHEBI:49883"/>
        <note>4Fe-4S-S-AdoMet</note>
    </ligand>
</feature>
<feature type="binding site" evidence="5">
    <location>
        <position position="85"/>
    </location>
    <ligand>
        <name>[4Fe-4S] cluster</name>
        <dbReference type="ChEBI" id="CHEBI:49883"/>
        <note>4Fe-4S-S-AdoMet</note>
    </ligand>
</feature>
<dbReference type="eggNOG" id="COG1313">
    <property type="taxonomic scope" value="Bacteria"/>
</dbReference>
<evidence type="ECO:0000256" key="2">
    <source>
        <dbReference type="ARBA" id="ARBA00022723"/>
    </source>
</evidence>
<protein>
    <submittedName>
        <fullName evidence="7">Uncharacterized Fe-S protein</fullName>
    </submittedName>
</protein>
<keyword evidence="8" id="KW-1185">Reference proteome</keyword>
<keyword evidence="3 5" id="KW-0408">Iron</keyword>
<dbReference type="STRING" id="370438.PTH_0928"/>
<dbReference type="AlphaFoldDB" id="A5D3T6"/>
<feature type="domain" description="Radical SAM core" evidence="6">
    <location>
        <begin position="76"/>
        <end position="208"/>
    </location>
</feature>
<dbReference type="HOGENOM" id="CLU_062674_0_1_9"/>
<evidence type="ECO:0000256" key="4">
    <source>
        <dbReference type="ARBA" id="ARBA00023014"/>
    </source>
</evidence>
<dbReference type="Gene3D" id="3.20.20.70">
    <property type="entry name" value="Aldolase class I"/>
    <property type="match status" value="1"/>
</dbReference>
<dbReference type="SUPFAM" id="SSF102114">
    <property type="entry name" value="Radical SAM enzymes"/>
    <property type="match status" value="1"/>
</dbReference>
<organism evidence="7 8">
    <name type="scientific">Pelotomaculum thermopropionicum (strain DSM 13744 / JCM 10971 / SI)</name>
    <dbReference type="NCBI Taxonomy" id="370438"/>
    <lineage>
        <taxon>Bacteria</taxon>
        <taxon>Bacillati</taxon>
        <taxon>Bacillota</taxon>
        <taxon>Clostridia</taxon>
        <taxon>Eubacteriales</taxon>
        <taxon>Desulfotomaculaceae</taxon>
        <taxon>Pelotomaculum</taxon>
    </lineage>
</organism>
<dbReference type="InterPro" id="IPR016431">
    <property type="entry name" value="Pyrv-formate_lyase-activ_prd"/>
</dbReference>
<keyword evidence="2 5" id="KW-0479">Metal-binding</keyword>